<organism evidence="1">
    <name type="scientific">Puccinia triticina (isolate 1-1 / race 1 (BBBD))</name>
    <name type="common">Brown leaf rust fungus</name>
    <dbReference type="NCBI Taxonomy" id="630390"/>
    <lineage>
        <taxon>Eukaryota</taxon>
        <taxon>Fungi</taxon>
        <taxon>Dikarya</taxon>
        <taxon>Basidiomycota</taxon>
        <taxon>Pucciniomycotina</taxon>
        <taxon>Pucciniomycetes</taxon>
        <taxon>Pucciniales</taxon>
        <taxon>Pucciniaceae</taxon>
        <taxon>Puccinia</taxon>
    </lineage>
</organism>
<evidence type="ECO:0000313" key="1">
    <source>
        <dbReference type="EMBL" id="OAV84762.1"/>
    </source>
</evidence>
<feature type="non-terminal residue" evidence="1">
    <location>
        <position position="89"/>
    </location>
</feature>
<dbReference type="Proteomes" id="UP000005240">
    <property type="component" value="Unassembled WGS sequence"/>
</dbReference>
<dbReference type="PANTHER" id="PTHR31912">
    <property type="entry name" value="IP13529P"/>
    <property type="match status" value="1"/>
</dbReference>
<sequence>ELANPLVGKHLEFYPELTNGLNISKFSQSGKWVGGLARAHRPQMFEANGKHFYIYEPAQLKSLAVVIPIFIVNYQSALHVKCIQLDESH</sequence>
<keyword evidence="3" id="KW-1185">Reference proteome</keyword>
<dbReference type="VEuPathDB" id="FungiDB:PTTG_11544"/>
<dbReference type="EMBL" id="ADAS02012574">
    <property type="protein sequence ID" value="OAV84762.1"/>
    <property type="molecule type" value="Genomic_DNA"/>
</dbReference>
<evidence type="ECO:0000313" key="3">
    <source>
        <dbReference type="Proteomes" id="UP000005240"/>
    </source>
</evidence>
<reference evidence="2 3" key="3">
    <citation type="journal article" date="2017" name="G3 (Bethesda)">
        <title>Comparative analysis highlights variable genome content of wheat rusts and divergence of the mating loci.</title>
        <authorList>
            <person name="Cuomo C.A."/>
            <person name="Bakkeren G."/>
            <person name="Khalil H.B."/>
            <person name="Panwar V."/>
            <person name="Joly D."/>
            <person name="Linning R."/>
            <person name="Sakthikumar S."/>
            <person name="Song X."/>
            <person name="Adiconis X."/>
            <person name="Fan L."/>
            <person name="Goldberg J.M."/>
            <person name="Levin J.Z."/>
            <person name="Young S."/>
            <person name="Zeng Q."/>
            <person name="Anikster Y."/>
            <person name="Bruce M."/>
            <person name="Wang M."/>
            <person name="Yin C."/>
            <person name="McCallum B."/>
            <person name="Szabo L.J."/>
            <person name="Hulbert S."/>
            <person name="Chen X."/>
            <person name="Fellers J.P."/>
        </authorList>
    </citation>
    <scope>NUCLEOTIDE SEQUENCE</scope>
    <source>
        <strain evidence="3">Isolate 1-1 / race 1 (BBBD)</strain>
        <strain evidence="2">isolate 1-1 / race 1 (BBBD)</strain>
    </source>
</reference>
<reference evidence="1" key="1">
    <citation type="submission" date="2009-11" db="EMBL/GenBank/DDBJ databases">
        <authorList>
            <consortium name="The Broad Institute Genome Sequencing Platform"/>
            <person name="Ward D."/>
            <person name="Feldgarden M."/>
            <person name="Earl A."/>
            <person name="Young S.K."/>
            <person name="Zeng Q."/>
            <person name="Koehrsen M."/>
            <person name="Alvarado L."/>
            <person name="Berlin A."/>
            <person name="Bochicchio J."/>
            <person name="Borenstein D."/>
            <person name="Chapman S.B."/>
            <person name="Chen Z."/>
            <person name="Engels R."/>
            <person name="Freedman E."/>
            <person name="Gellesch M."/>
            <person name="Goldberg J."/>
            <person name="Griggs A."/>
            <person name="Gujja S."/>
            <person name="Heilman E."/>
            <person name="Heiman D."/>
            <person name="Hepburn T."/>
            <person name="Howarth C."/>
            <person name="Jen D."/>
            <person name="Larson L."/>
            <person name="Lewis B."/>
            <person name="Mehta T."/>
            <person name="Park D."/>
            <person name="Pearson M."/>
            <person name="Roberts A."/>
            <person name="Saif S."/>
            <person name="Shea T."/>
            <person name="Shenoy N."/>
            <person name="Sisk P."/>
            <person name="Stolte C."/>
            <person name="Sykes S."/>
            <person name="Thomson T."/>
            <person name="Walk T."/>
            <person name="White J."/>
            <person name="Yandava C."/>
            <person name="Izard J."/>
            <person name="Baranova O.V."/>
            <person name="Blanton J.M."/>
            <person name="Tanner A.C."/>
            <person name="Dewhirst F.E."/>
            <person name="Haas B."/>
            <person name="Nusbaum C."/>
            <person name="Birren B."/>
        </authorList>
    </citation>
    <scope>NUCLEOTIDE SEQUENCE [LARGE SCALE GENOMIC DNA]</scope>
    <source>
        <strain evidence="1">1-1 BBBD Race 1</strain>
    </source>
</reference>
<name>A0A180FWU3_PUCT1</name>
<feature type="non-terminal residue" evidence="1">
    <location>
        <position position="1"/>
    </location>
</feature>
<evidence type="ECO:0000313" key="2">
    <source>
        <dbReference type="EnsemblFungi" id="PTTG_11544-t43_1-p1"/>
    </source>
</evidence>
<dbReference type="AlphaFoldDB" id="A0A180FWU3"/>
<reference evidence="2" key="4">
    <citation type="submission" date="2025-05" db="UniProtKB">
        <authorList>
            <consortium name="EnsemblFungi"/>
        </authorList>
    </citation>
    <scope>IDENTIFICATION</scope>
    <source>
        <strain evidence="2">isolate 1-1 / race 1 (BBBD)</strain>
    </source>
</reference>
<dbReference type="EnsemblFungi" id="PTTG_11544-t43_1">
    <property type="protein sequence ID" value="PTTG_11544-t43_1-p1"/>
    <property type="gene ID" value="PTTG_11544"/>
</dbReference>
<gene>
    <name evidence="1" type="ORF">PTTG_11544</name>
</gene>
<protein>
    <submittedName>
        <fullName evidence="1 2">Uncharacterized protein</fullName>
    </submittedName>
</protein>
<reference evidence="1" key="2">
    <citation type="submission" date="2016-05" db="EMBL/GenBank/DDBJ databases">
        <title>Comparative analysis highlights variable genome content of wheat rusts and divergence of the mating loci.</title>
        <authorList>
            <person name="Cuomo C.A."/>
            <person name="Bakkeren G."/>
            <person name="Szabo L."/>
            <person name="Khalil H."/>
            <person name="Joly D."/>
            <person name="Goldberg J."/>
            <person name="Young S."/>
            <person name="Zeng Q."/>
            <person name="Fellers J."/>
        </authorList>
    </citation>
    <scope>NUCLEOTIDE SEQUENCE [LARGE SCALE GENOMIC DNA]</scope>
    <source>
        <strain evidence="1">1-1 BBBD Race 1</strain>
    </source>
</reference>
<dbReference type="OrthoDB" id="2507436at2759"/>
<dbReference type="PANTHER" id="PTHR31912:SF34">
    <property type="entry name" value="NOTOCHORD-RELATED PROTEIN"/>
    <property type="match status" value="1"/>
</dbReference>
<accession>A0A180FWU3</accession>
<proteinExistence type="predicted"/>